<dbReference type="Gene3D" id="3.90.1200.10">
    <property type="match status" value="1"/>
</dbReference>
<dbReference type="Pfam" id="PF01636">
    <property type="entry name" value="APH"/>
    <property type="match status" value="1"/>
</dbReference>
<keyword evidence="1" id="KW-1133">Transmembrane helix</keyword>
<dbReference type="PANTHER" id="PTHR41283">
    <property type="entry name" value="AMINOGLYCOSIDE PHOSPHOTRANSFERASE"/>
    <property type="match status" value="1"/>
</dbReference>
<dbReference type="RefSeq" id="WP_207692188.1">
    <property type="nucleotide sequence ID" value="NZ_CP061799.1"/>
</dbReference>
<dbReference type="EMBL" id="CP061799">
    <property type="protein sequence ID" value="QTA80547.1"/>
    <property type="molecule type" value="Genomic_DNA"/>
</dbReference>
<dbReference type="Proteomes" id="UP000663720">
    <property type="component" value="Chromosome"/>
</dbReference>
<dbReference type="InterPro" id="IPR011009">
    <property type="entry name" value="Kinase-like_dom_sf"/>
</dbReference>
<reference evidence="3" key="1">
    <citation type="journal article" date="2021" name="Microb. Physiol.">
        <title>Proteogenomic Insights into the Physiology of Marine, Sulfate-Reducing, Filamentous Desulfonema limicola and Desulfonema magnum.</title>
        <authorList>
            <person name="Schnaars V."/>
            <person name="Wohlbrand L."/>
            <person name="Scheve S."/>
            <person name="Hinrichs C."/>
            <person name="Reinhardt R."/>
            <person name="Rabus R."/>
        </authorList>
    </citation>
    <scope>NUCLEOTIDE SEQUENCE</scope>
    <source>
        <strain evidence="3">5ac10</strain>
    </source>
</reference>
<proteinExistence type="predicted"/>
<evidence type="ECO:0000313" key="3">
    <source>
        <dbReference type="EMBL" id="QTA80547.1"/>
    </source>
</evidence>
<accession>A0A975GGT6</accession>
<feature type="transmembrane region" description="Helical" evidence="1">
    <location>
        <begin position="251"/>
        <end position="269"/>
    </location>
</feature>
<dbReference type="KEGG" id="dli:dnl_28530"/>
<gene>
    <name evidence="3" type="ORF">dnl_28530</name>
</gene>
<dbReference type="SUPFAM" id="SSF56112">
    <property type="entry name" value="Protein kinase-like (PK-like)"/>
    <property type="match status" value="1"/>
</dbReference>
<evidence type="ECO:0000256" key="1">
    <source>
        <dbReference type="SAM" id="Phobius"/>
    </source>
</evidence>
<keyword evidence="1" id="KW-0472">Membrane</keyword>
<sequence length="317" mass="37378">MKYYNEIEKQLVSRLGTIQEISKIQKGFSDDEKFVIKTAFDTYLLRISSAKTFSRKKEEFKIMKKLFAKGVNCNKPIDIFTGKEDNKIYNLFSFLPGNDAEKNISKLAESTQFEIGFYAGQDLKTINSLENSTNSWKKRKLAKHEFYLAHYLKNEYSFENDDKLIKFIESNCDRIKSAPDRFQHDDFHLGNIIINDSKYSGILDFNRYDWGDPLHEFVKLEWFTWPVSKEFARGEIKGYFGNEKVSEDICLIISVYIAMSIFSTIVWTLKFHPKTMPFIENRMKSILDNYEYFDRIRPEWISGISAKNQNLENEKQI</sequence>
<evidence type="ECO:0000259" key="2">
    <source>
        <dbReference type="Pfam" id="PF01636"/>
    </source>
</evidence>
<feature type="domain" description="Aminoglycoside phosphotransferase" evidence="2">
    <location>
        <begin position="21"/>
        <end position="241"/>
    </location>
</feature>
<evidence type="ECO:0000313" key="4">
    <source>
        <dbReference type="Proteomes" id="UP000663720"/>
    </source>
</evidence>
<dbReference type="PANTHER" id="PTHR41283:SF1">
    <property type="entry name" value="AMINOGLYCOSIDE PHOSPHOTRANSFERASE DOMAIN-CONTAINING PROTEIN"/>
    <property type="match status" value="1"/>
</dbReference>
<dbReference type="AlphaFoldDB" id="A0A975GGT6"/>
<keyword evidence="4" id="KW-1185">Reference proteome</keyword>
<protein>
    <submittedName>
        <fullName evidence="3">Phosphotransferase family protein</fullName>
    </submittedName>
</protein>
<dbReference type="InterPro" id="IPR002575">
    <property type="entry name" value="Aminoglycoside_PTrfase"/>
</dbReference>
<name>A0A975GGT6_9BACT</name>
<dbReference type="Gene3D" id="3.30.200.20">
    <property type="entry name" value="Phosphorylase Kinase, domain 1"/>
    <property type="match status" value="1"/>
</dbReference>
<organism evidence="3 4">
    <name type="scientific">Desulfonema limicola</name>
    <dbReference type="NCBI Taxonomy" id="45656"/>
    <lineage>
        <taxon>Bacteria</taxon>
        <taxon>Pseudomonadati</taxon>
        <taxon>Thermodesulfobacteriota</taxon>
        <taxon>Desulfobacteria</taxon>
        <taxon>Desulfobacterales</taxon>
        <taxon>Desulfococcaceae</taxon>
        <taxon>Desulfonema</taxon>
    </lineage>
</organism>
<keyword evidence="1" id="KW-0812">Transmembrane</keyword>